<dbReference type="AlphaFoldDB" id="A0A6A6QTH9"/>
<organism evidence="1 2">
    <name type="scientific">Lophium mytilinum</name>
    <dbReference type="NCBI Taxonomy" id="390894"/>
    <lineage>
        <taxon>Eukaryota</taxon>
        <taxon>Fungi</taxon>
        <taxon>Dikarya</taxon>
        <taxon>Ascomycota</taxon>
        <taxon>Pezizomycotina</taxon>
        <taxon>Dothideomycetes</taxon>
        <taxon>Pleosporomycetidae</taxon>
        <taxon>Mytilinidiales</taxon>
        <taxon>Mytilinidiaceae</taxon>
        <taxon>Lophium</taxon>
    </lineage>
</organism>
<protein>
    <submittedName>
        <fullName evidence="1">Uncharacterized protein</fullName>
    </submittedName>
</protein>
<dbReference type="OrthoDB" id="10453360at2759"/>
<dbReference type="Proteomes" id="UP000799750">
    <property type="component" value="Unassembled WGS sequence"/>
</dbReference>
<sequence length="197" mass="22562">MYLRPFHSSATTLTTTQPYRTCITCGTYYTTDGPAAAFYDSIGRHDLPPLLCNCPPCAKAELHDTVALWDRAQKRGVGPALLERKILLRVQWNMYEKRRESVEVEEVDEVDCAKGVLVLEPEPPCGKIELGIRRVRRRAGGLWSGYWWRRTAPCAWSKRLLSRQLSVPFENDTRHNVLLSFIARKHFVDATFSYNSS</sequence>
<dbReference type="EMBL" id="MU004189">
    <property type="protein sequence ID" value="KAF2495705.1"/>
    <property type="molecule type" value="Genomic_DNA"/>
</dbReference>
<evidence type="ECO:0000313" key="2">
    <source>
        <dbReference type="Proteomes" id="UP000799750"/>
    </source>
</evidence>
<name>A0A6A6QTH9_9PEZI</name>
<gene>
    <name evidence="1" type="ORF">BU16DRAFT_539621</name>
</gene>
<keyword evidence="2" id="KW-1185">Reference proteome</keyword>
<evidence type="ECO:0000313" key="1">
    <source>
        <dbReference type="EMBL" id="KAF2495705.1"/>
    </source>
</evidence>
<proteinExistence type="predicted"/>
<reference evidence="1" key="1">
    <citation type="journal article" date="2020" name="Stud. Mycol.">
        <title>101 Dothideomycetes genomes: a test case for predicting lifestyles and emergence of pathogens.</title>
        <authorList>
            <person name="Haridas S."/>
            <person name="Albert R."/>
            <person name="Binder M."/>
            <person name="Bloem J."/>
            <person name="Labutti K."/>
            <person name="Salamov A."/>
            <person name="Andreopoulos B."/>
            <person name="Baker S."/>
            <person name="Barry K."/>
            <person name="Bills G."/>
            <person name="Bluhm B."/>
            <person name="Cannon C."/>
            <person name="Castanera R."/>
            <person name="Culley D."/>
            <person name="Daum C."/>
            <person name="Ezra D."/>
            <person name="Gonzalez J."/>
            <person name="Henrissat B."/>
            <person name="Kuo A."/>
            <person name="Liang C."/>
            <person name="Lipzen A."/>
            <person name="Lutzoni F."/>
            <person name="Magnuson J."/>
            <person name="Mondo S."/>
            <person name="Nolan M."/>
            <person name="Ohm R."/>
            <person name="Pangilinan J."/>
            <person name="Park H.-J."/>
            <person name="Ramirez L."/>
            <person name="Alfaro M."/>
            <person name="Sun H."/>
            <person name="Tritt A."/>
            <person name="Yoshinaga Y."/>
            <person name="Zwiers L.-H."/>
            <person name="Turgeon B."/>
            <person name="Goodwin S."/>
            <person name="Spatafora J."/>
            <person name="Crous P."/>
            <person name="Grigoriev I."/>
        </authorList>
    </citation>
    <scope>NUCLEOTIDE SEQUENCE</scope>
    <source>
        <strain evidence="1">CBS 269.34</strain>
    </source>
</reference>
<accession>A0A6A6QTH9</accession>